<proteinExistence type="predicted"/>
<feature type="compositionally biased region" description="Polar residues" evidence="1">
    <location>
        <begin position="121"/>
        <end position="139"/>
    </location>
</feature>
<dbReference type="AlphaFoldDB" id="A0A8J1TKB6"/>
<protein>
    <submittedName>
        <fullName evidence="2">Uncharacterized protein</fullName>
    </submittedName>
</protein>
<feature type="compositionally biased region" description="Polar residues" evidence="1">
    <location>
        <begin position="181"/>
        <end position="190"/>
    </location>
</feature>
<organism evidence="2 3">
    <name type="scientific">Owenia fusiformis</name>
    <name type="common">Polychaete worm</name>
    <dbReference type="NCBI Taxonomy" id="6347"/>
    <lineage>
        <taxon>Eukaryota</taxon>
        <taxon>Metazoa</taxon>
        <taxon>Spiralia</taxon>
        <taxon>Lophotrochozoa</taxon>
        <taxon>Annelida</taxon>
        <taxon>Polychaeta</taxon>
        <taxon>Sedentaria</taxon>
        <taxon>Canalipalpata</taxon>
        <taxon>Sabellida</taxon>
        <taxon>Oweniida</taxon>
        <taxon>Oweniidae</taxon>
        <taxon>Owenia</taxon>
    </lineage>
</organism>
<dbReference type="EMBL" id="CAIIXF020000002">
    <property type="protein sequence ID" value="CAH1778383.1"/>
    <property type="molecule type" value="Genomic_DNA"/>
</dbReference>
<dbReference type="Proteomes" id="UP000749559">
    <property type="component" value="Unassembled WGS sequence"/>
</dbReference>
<reference evidence="2" key="1">
    <citation type="submission" date="2022-03" db="EMBL/GenBank/DDBJ databases">
        <authorList>
            <person name="Martin C."/>
        </authorList>
    </citation>
    <scope>NUCLEOTIDE SEQUENCE</scope>
</reference>
<accession>A0A8J1TKB6</accession>
<sequence>MTMGSTNAMLAQLIQDAVLKLCTQNVVFNRSLEIDGIICVSPGDEAKEIVVKMHRTIMKPMISQETPETTTNWSTENEQSSAYYPSNEAIESFPETLPQRPLHSTPTQRKRQMNNRDNVHRSATTTHPASPYVYNSRTEINPPVPTATQVTPGGVVVATEGLTIKEEPPSSPKRIKRSLSEDTQQDTPGHSTEKQPKLDQTPGANDNQNMDNINIKQEKEEPITIELGDDDDEEED</sequence>
<feature type="region of interest" description="Disordered" evidence="1">
    <location>
        <begin position="96"/>
        <end position="236"/>
    </location>
</feature>
<keyword evidence="3" id="KW-1185">Reference proteome</keyword>
<feature type="compositionally biased region" description="Acidic residues" evidence="1">
    <location>
        <begin position="227"/>
        <end position="236"/>
    </location>
</feature>
<comment type="caution">
    <text evidence="2">The sequence shown here is derived from an EMBL/GenBank/DDBJ whole genome shotgun (WGS) entry which is preliminary data.</text>
</comment>
<name>A0A8J1TKB6_OWEFU</name>
<feature type="compositionally biased region" description="Polar residues" evidence="1">
    <location>
        <begin position="202"/>
        <end position="215"/>
    </location>
</feature>
<gene>
    <name evidence="2" type="ORF">OFUS_LOCUS5311</name>
</gene>
<evidence type="ECO:0000313" key="2">
    <source>
        <dbReference type="EMBL" id="CAH1778383.1"/>
    </source>
</evidence>
<dbReference type="OrthoDB" id="6327333at2759"/>
<evidence type="ECO:0000256" key="1">
    <source>
        <dbReference type="SAM" id="MobiDB-lite"/>
    </source>
</evidence>
<evidence type="ECO:0000313" key="3">
    <source>
        <dbReference type="Proteomes" id="UP000749559"/>
    </source>
</evidence>
<feature type="non-terminal residue" evidence="2">
    <location>
        <position position="1"/>
    </location>
</feature>